<evidence type="ECO:0000313" key="8">
    <source>
        <dbReference type="EMBL" id="MBR1139291.1"/>
    </source>
</evidence>
<dbReference type="Gene3D" id="3.30.1220.10">
    <property type="entry name" value="CobW-like, C-terminal domain"/>
    <property type="match status" value="1"/>
</dbReference>
<evidence type="ECO:0000256" key="5">
    <source>
        <dbReference type="ARBA" id="ARBA00045658"/>
    </source>
</evidence>
<organism evidence="8 9">
    <name type="scientific">Bradyrhizobium denitrificans</name>
    <dbReference type="NCBI Taxonomy" id="2734912"/>
    <lineage>
        <taxon>Bacteria</taxon>
        <taxon>Pseudomonadati</taxon>
        <taxon>Pseudomonadota</taxon>
        <taxon>Alphaproteobacteria</taxon>
        <taxon>Hyphomicrobiales</taxon>
        <taxon>Nitrobacteraceae</taxon>
        <taxon>Bradyrhizobium</taxon>
    </lineage>
</organism>
<dbReference type="PANTHER" id="PTHR13748">
    <property type="entry name" value="COBW-RELATED"/>
    <property type="match status" value="1"/>
</dbReference>
<comment type="catalytic activity">
    <reaction evidence="6">
        <text>GTP + H2O = GDP + phosphate + H(+)</text>
        <dbReference type="Rhea" id="RHEA:19669"/>
        <dbReference type="ChEBI" id="CHEBI:15377"/>
        <dbReference type="ChEBI" id="CHEBI:15378"/>
        <dbReference type="ChEBI" id="CHEBI:37565"/>
        <dbReference type="ChEBI" id="CHEBI:43474"/>
        <dbReference type="ChEBI" id="CHEBI:58189"/>
    </reaction>
    <physiologicalReaction direction="left-to-right" evidence="6">
        <dbReference type="Rhea" id="RHEA:19670"/>
    </physiologicalReaction>
</comment>
<keyword evidence="3" id="KW-0143">Chaperone</keyword>
<dbReference type="EMBL" id="JAFCLK010000028">
    <property type="protein sequence ID" value="MBR1139291.1"/>
    <property type="molecule type" value="Genomic_DNA"/>
</dbReference>
<dbReference type="InterPro" id="IPR003495">
    <property type="entry name" value="CobW/HypB/UreG_nucleotide-bd"/>
</dbReference>
<sequence length="309" mass="33289">MIVPVLLVAGALGAGKTTLLNHLLANPDGRRIAAVVNDFGAVDIDAQLLGTVTEEVISLKNGCICCSLQGDLLRTLSAVIKRDPAPDAIVIETSGISDPAEIIRNLMDPVIFKVAPLETVVTLVDPQRLRDAPELEQDALWRSQLRAADFALLTKTDLLDRVALDEVRAVVGRHKPQSAIFEVAHGIVPPDLLFSRELRAPRAMPRQMPVMSEPFATVTWTSRAPLSLARFQQVIGQLAARTLRIKGLLLFTEHPGKPILFQSVATRGTLAPAPLPPADGLTAQLVLIGREGEIAADQIDAVMRGIEMS</sequence>
<accession>A0ABS5GFB7</accession>
<feature type="domain" description="CobW C-terminal" evidence="7">
    <location>
        <begin position="215"/>
        <end position="307"/>
    </location>
</feature>
<keyword evidence="9" id="KW-1185">Reference proteome</keyword>
<reference evidence="9" key="1">
    <citation type="journal article" date="2021" name="ISME J.">
        <title>Evolutionary origin and ecological implication of a unique nif island in free-living Bradyrhizobium lineages.</title>
        <authorList>
            <person name="Tao J."/>
        </authorList>
    </citation>
    <scope>NUCLEOTIDE SEQUENCE [LARGE SCALE GENOMIC DNA]</scope>
    <source>
        <strain evidence="9">SZCCT0094</strain>
    </source>
</reference>
<dbReference type="Pfam" id="PF07683">
    <property type="entry name" value="CobW_C"/>
    <property type="match status" value="1"/>
</dbReference>
<gene>
    <name evidence="8" type="ORF">JQ619_26370</name>
</gene>
<dbReference type="Proteomes" id="UP001314635">
    <property type="component" value="Unassembled WGS sequence"/>
</dbReference>
<keyword evidence="2" id="KW-0378">Hydrolase</keyword>
<dbReference type="PANTHER" id="PTHR13748:SF62">
    <property type="entry name" value="COBW DOMAIN-CONTAINING PROTEIN"/>
    <property type="match status" value="1"/>
</dbReference>
<evidence type="ECO:0000256" key="4">
    <source>
        <dbReference type="ARBA" id="ARBA00034320"/>
    </source>
</evidence>
<dbReference type="SMART" id="SM00833">
    <property type="entry name" value="CobW_C"/>
    <property type="match status" value="1"/>
</dbReference>
<evidence type="ECO:0000256" key="6">
    <source>
        <dbReference type="ARBA" id="ARBA00049117"/>
    </source>
</evidence>
<dbReference type="RefSeq" id="WP_012046536.1">
    <property type="nucleotide sequence ID" value="NZ_JABFDP010000028.1"/>
</dbReference>
<evidence type="ECO:0000256" key="3">
    <source>
        <dbReference type="ARBA" id="ARBA00023186"/>
    </source>
</evidence>
<dbReference type="SUPFAM" id="SSF52540">
    <property type="entry name" value="P-loop containing nucleoside triphosphate hydrolases"/>
    <property type="match status" value="1"/>
</dbReference>
<evidence type="ECO:0000256" key="1">
    <source>
        <dbReference type="ARBA" id="ARBA00022741"/>
    </source>
</evidence>
<keyword evidence="1" id="KW-0547">Nucleotide-binding</keyword>
<dbReference type="InterPro" id="IPR036627">
    <property type="entry name" value="CobW-likC_sf"/>
</dbReference>
<comment type="caution">
    <text evidence="8">The sequence shown here is derived from an EMBL/GenBank/DDBJ whole genome shotgun (WGS) entry which is preliminary data.</text>
</comment>
<evidence type="ECO:0000313" key="9">
    <source>
        <dbReference type="Proteomes" id="UP001314635"/>
    </source>
</evidence>
<name>A0ABS5GFB7_9BRAD</name>
<evidence type="ECO:0000256" key="2">
    <source>
        <dbReference type="ARBA" id="ARBA00022801"/>
    </source>
</evidence>
<dbReference type="InterPro" id="IPR011629">
    <property type="entry name" value="CobW-like_C"/>
</dbReference>
<dbReference type="CDD" id="cd03112">
    <property type="entry name" value="CobW-like"/>
    <property type="match status" value="1"/>
</dbReference>
<dbReference type="InterPro" id="IPR027417">
    <property type="entry name" value="P-loop_NTPase"/>
</dbReference>
<evidence type="ECO:0000259" key="7">
    <source>
        <dbReference type="SMART" id="SM00833"/>
    </source>
</evidence>
<dbReference type="Pfam" id="PF02492">
    <property type="entry name" value="cobW"/>
    <property type="match status" value="1"/>
</dbReference>
<proteinExistence type="inferred from homology"/>
<protein>
    <submittedName>
        <fullName evidence="8">GTP-binding protein</fullName>
    </submittedName>
</protein>
<dbReference type="SUPFAM" id="SSF90002">
    <property type="entry name" value="Hypothetical protein YjiA, C-terminal domain"/>
    <property type="match status" value="1"/>
</dbReference>
<dbReference type="Gene3D" id="3.40.50.300">
    <property type="entry name" value="P-loop containing nucleotide triphosphate hydrolases"/>
    <property type="match status" value="1"/>
</dbReference>
<comment type="function">
    <text evidence="5">Zinc chaperone that directly transfers zinc cofactor to target proteins, thereby activating them. Zinc is transferred from the CXCC motif in the GTPase domain to the zinc binding site in target proteins in a process requiring GTP hydrolysis.</text>
</comment>
<comment type="similarity">
    <text evidence="4">Belongs to the SIMIBI class G3E GTPase family. ZNG1 subfamily.</text>
</comment>
<dbReference type="InterPro" id="IPR051316">
    <property type="entry name" value="Zinc-reg_GTPase_activator"/>
</dbReference>